<gene>
    <name evidence="2" type="ORF">GMARGA_LOCUS32646</name>
</gene>
<protein>
    <submittedName>
        <fullName evidence="2">6753_t:CDS:1</fullName>
    </submittedName>
</protein>
<evidence type="ECO:0000256" key="1">
    <source>
        <dbReference type="SAM" id="SignalP"/>
    </source>
</evidence>
<feature type="chain" id="PRO_5045115875" evidence="1">
    <location>
        <begin position="24"/>
        <end position="115"/>
    </location>
</feature>
<dbReference type="EMBL" id="CAJVQB010051740">
    <property type="protein sequence ID" value="CAG8835580.1"/>
    <property type="molecule type" value="Genomic_DNA"/>
</dbReference>
<keyword evidence="1" id="KW-0732">Signal</keyword>
<feature type="signal peptide" evidence="1">
    <location>
        <begin position="1"/>
        <end position="23"/>
    </location>
</feature>
<name>A0ABN7WMF2_GIGMA</name>
<evidence type="ECO:0000313" key="3">
    <source>
        <dbReference type="Proteomes" id="UP000789901"/>
    </source>
</evidence>
<feature type="non-terminal residue" evidence="2">
    <location>
        <position position="1"/>
    </location>
</feature>
<evidence type="ECO:0000313" key="2">
    <source>
        <dbReference type="EMBL" id="CAG8835580.1"/>
    </source>
</evidence>
<comment type="caution">
    <text evidence="2">The sequence shown here is derived from an EMBL/GenBank/DDBJ whole genome shotgun (WGS) entry which is preliminary data.</text>
</comment>
<reference evidence="2 3" key="1">
    <citation type="submission" date="2021-06" db="EMBL/GenBank/DDBJ databases">
        <authorList>
            <person name="Kallberg Y."/>
            <person name="Tangrot J."/>
            <person name="Rosling A."/>
        </authorList>
    </citation>
    <scope>NUCLEOTIDE SEQUENCE [LARGE SCALE GENOMIC DNA]</scope>
    <source>
        <strain evidence="2 3">120-4 pot B 10/14</strain>
    </source>
</reference>
<accession>A0ABN7WMF2</accession>
<feature type="non-terminal residue" evidence="2">
    <location>
        <position position="115"/>
    </location>
</feature>
<dbReference type="Proteomes" id="UP000789901">
    <property type="component" value="Unassembled WGS sequence"/>
</dbReference>
<organism evidence="2 3">
    <name type="scientific">Gigaspora margarita</name>
    <dbReference type="NCBI Taxonomy" id="4874"/>
    <lineage>
        <taxon>Eukaryota</taxon>
        <taxon>Fungi</taxon>
        <taxon>Fungi incertae sedis</taxon>
        <taxon>Mucoromycota</taxon>
        <taxon>Glomeromycotina</taxon>
        <taxon>Glomeromycetes</taxon>
        <taxon>Diversisporales</taxon>
        <taxon>Gigasporaceae</taxon>
        <taxon>Gigaspora</taxon>
    </lineage>
</organism>
<sequence length="115" mass="11516">MSSKFLTFLIILVLFLSALGSSAEPLKRQATCTTFIGGITTTVTSAPGCTTNIAIPTATVIGCGTCNPSGSSAGGSAQPLKRQAGSNCKTVTVSVSTTDTSTPGCTLTIIEPTVI</sequence>
<keyword evidence="3" id="KW-1185">Reference proteome</keyword>
<proteinExistence type="predicted"/>